<name>A0A1M6KPK7_9FLAO</name>
<keyword evidence="1 3" id="KW-0808">Transferase</keyword>
<dbReference type="EMBL" id="FQYU01000006">
    <property type="protein sequence ID" value="SHJ60845.1"/>
    <property type="molecule type" value="Genomic_DNA"/>
</dbReference>
<dbReference type="OrthoDB" id="9816564at2"/>
<protein>
    <submittedName>
        <fullName evidence="3">Glycosyltransferase involved in cell wall bisynthesis</fullName>
    </submittedName>
</protein>
<dbReference type="GO" id="GO:0016757">
    <property type="term" value="F:glycosyltransferase activity"/>
    <property type="evidence" value="ECO:0007669"/>
    <property type="project" value="InterPro"/>
</dbReference>
<gene>
    <name evidence="3" type="ORF">SAMN04488513_106146</name>
</gene>
<evidence type="ECO:0000256" key="1">
    <source>
        <dbReference type="ARBA" id="ARBA00022679"/>
    </source>
</evidence>
<dbReference type="AlphaFoldDB" id="A0A1M6KPK7"/>
<dbReference type="GO" id="GO:0009103">
    <property type="term" value="P:lipopolysaccharide biosynthetic process"/>
    <property type="evidence" value="ECO:0007669"/>
    <property type="project" value="TreeGrafter"/>
</dbReference>
<keyword evidence="4" id="KW-1185">Reference proteome</keyword>
<dbReference type="PANTHER" id="PTHR46401:SF2">
    <property type="entry name" value="GLYCOSYLTRANSFERASE WBBK-RELATED"/>
    <property type="match status" value="1"/>
</dbReference>
<reference evidence="4" key="1">
    <citation type="submission" date="2016-11" db="EMBL/GenBank/DDBJ databases">
        <authorList>
            <person name="Varghese N."/>
            <person name="Submissions S."/>
        </authorList>
    </citation>
    <scope>NUCLEOTIDE SEQUENCE [LARGE SCALE GENOMIC DNA]</scope>
    <source>
        <strain evidence="4">DSM 19858</strain>
    </source>
</reference>
<sequence length="398" mass="45905">MKEGVKHVVFLGETRFPYGLASVQRLILMSKALLYAGAKVTVICRKGGWNENQYPEIDYKGVYEGINYIYTSKSVLKPKGFLKRNINKLKGIYGEYKYIKNLRARNDISVAIVSNRKLVHVLRFLLYSKIFDFPVVTNLVEMASAMDGRSTLTKINDFFLDKWVYRFFDGAMPISDKLVSYYSKTAPRKPYLKLPILCDYEKFDLPKTSEAPYFLYCGSINYMEVIEFILECYKALDSTEAKMYMIVSGGTERETRELQDKINSRFKDEPVQLYTNIPYGKLVYLYNHAIALLIPLRPTLQDTSRFPHKIGEYLASGNPVITTNVGEIKNYFQDKETALVANAFDIADFTEQMKFVLKEPRRAKEIGKNGKKLGLSNFDYHIHGSRMMEFIDKLPVSK</sequence>
<evidence type="ECO:0000313" key="4">
    <source>
        <dbReference type="Proteomes" id="UP000184543"/>
    </source>
</evidence>
<organism evidence="3 4">
    <name type="scientific">Pseudozobellia thermophila</name>
    <dbReference type="NCBI Taxonomy" id="192903"/>
    <lineage>
        <taxon>Bacteria</taxon>
        <taxon>Pseudomonadati</taxon>
        <taxon>Bacteroidota</taxon>
        <taxon>Flavobacteriia</taxon>
        <taxon>Flavobacteriales</taxon>
        <taxon>Flavobacteriaceae</taxon>
        <taxon>Pseudozobellia</taxon>
    </lineage>
</organism>
<dbReference type="STRING" id="192903.SAMN04488513_106146"/>
<evidence type="ECO:0000259" key="2">
    <source>
        <dbReference type="Pfam" id="PF00534"/>
    </source>
</evidence>
<dbReference type="Pfam" id="PF00534">
    <property type="entry name" value="Glycos_transf_1"/>
    <property type="match status" value="1"/>
</dbReference>
<accession>A0A1M6KPK7</accession>
<feature type="domain" description="Glycosyl transferase family 1" evidence="2">
    <location>
        <begin position="202"/>
        <end position="372"/>
    </location>
</feature>
<dbReference type="InterPro" id="IPR001296">
    <property type="entry name" value="Glyco_trans_1"/>
</dbReference>
<proteinExistence type="predicted"/>
<evidence type="ECO:0000313" key="3">
    <source>
        <dbReference type="EMBL" id="SHJ60845.1"/>
    </source>
</evidence>
<dbReference type="PANTHER" id="PTHR46401">
    <property type="entry name" value="GLYCOSYLTRANSFERASE WBBK-RELATED"/>
    <property type="match status" value="1"/>
</dbReference>
<dbReference type="SUPFAM" id="SSF53756">
    <property type="entry name" value="UDP-Glycosyltransferase/glycogen phosphorylase"/>
    <property type="match status" value="1"/>
</dbReference>
<dbReference type="RefSeq" id="WP_072994687.1">
    <property type="nucleotide sequence ID" value="NZ_FQYU01000006.1"/>
</dbReference>
<dbReference type="Proteomes" id="UP000184543">
    <property type="component" value="Unassembled WGS sequence"/>
</dbReference>
<dbReference type="Gene3D" id="3.40.50.2000">
    <property type="entry name" value="Glycogen Phosphorylase B"/>
    <property type="match status" value="1"/>
</dbReference>